<keyword evidence="11" id="KW-1185">Reference proteome</keyword>
<organism evidence="10 11">
    <name type="scientific">Apiospora arundinis</name>
    <dbReference type="NCBI Taxonomy" id="335852"/>
    <lineage>
        <taxon>Eukaryota</taxon>
        <taxon>Fungi</taxon>
        <taxon>Dikarya</taxon>
        <taxon>Ascomycota</taxon>
        <taxon>Pezizomycotina</taxon>
        <taxon>Sordariomycetes</taxon>
        <taxon>Xylariomycetidae</taxon>
        <taxon>Amphisphaeriales</taxon>
        <taxon>Apiosporaceae</taxon>
        <taxon>Apiospora</taxon>
    </lineage>
</organism>
<proteinExistence type="predicted"/>
<keyword evidence="4" id="KW-0804">Transcription</keyword>
<keyword evidence="3" id="KW-0805">Transcription regulation</keyword>
<evidence type="ECO:0000313" key="10">
    <source>
        <dbReference type="EMBL" id="KAK8863391.1"/>
    </source>
</evidence>
<feature type="region of interest" description="Disordered" evidence="7">
    <location>
        <begin position="302"/>
        <end position="334"/>
    </location>
</feature>
<dbReference type="InterPro" id="IPR036236">
    <property type="entry name" value="Znf_C2H2_sf"/>
</dbReference>
<dbReference type="InterPro" id="IPR001138">
    <property type="entry name" value="Zn2Cys6_DnaBD"/>
</dbReference>
<dbReference type="SMART" id="SM00066">
    <property type="entry name" value="GAL4"/>
    <property type="match status" value="1"/>
</dbReference>
<keyword evidence="6" id="KW-0863">Zinc-finger</keyword>
<dbReference type="InterPro" id="IPR013087">
    <property type="entry name" value="Znf_C2H2_type"/>
</dbReference>
<evidence type="ECO:0000256" key="6">
    <source>
        <dbReference type="PROSITE-ProRule" id="PRU00042"/>
    </source>
</evidence>
<keyword evidence="2" id="KW-0862">Zinc</keyword>
<evidence type="ECO:0000256" key="7">
    <source>
        <dbReference type="SAM" id="MobiDB-lite"/>
    </source>
</evidence>
<sequence length="1012" mass="111217">MNSSRHVAPGPCDTADQGPVAPAAPPPTPGSFTCRECGRTFARQEHLSRHLLSRHTKDRPFRCAACSKRFSRLDSLQRHRAAIHSTENTQNGSPHPEPVSDRACVKCASCRVRCSKTLPCRRCAQKGLLCEYPPGAISKVKSSNTGSEEAPGWPVELRDHADNHVSVDPLDLVTPNSLTTSPVTMEWMQSPWGYGMTQGQLTADATHSMDGLQFSSSLNWMSPSAGDSFDLNYDYLSSYNVGGINALGMPILPSYDNLDNMGLNSGPFGGNKVVPTAPTEMAGSPEVLERQPPRISGVSVSHGIVSPHHDEDDPSFEDGEPSRLKPQTVSPHTRAGTYYVDGAGARAPFKGQSSNRRVSFTGDMILPGPGMTAVPSYSLAADLSSTYGAWISDESFATLTAKIQAQSNRESSPRSLGAPTISSTQFKSFVLRYFLKFHPVFPFLRTRISCVPWFLGLAVTTLGAMHGATKSEYEIANTLLRILQRAAHVRLEKLLDEVTGPIHGTQATDPMGEDNLAILQGTVLATLAVLHHGNAGSVKDTMLLWTRLIQVIQLMGPCNKLGELAKDAPVAQWVSGESKARMLLMIWYTDMVISNERFCKPMMRFTDVLTLPLPLFDDSWDAPSRQQVAWANTRRVKLSEAIEMLYMEKRLPQHLGEFGAVLLVQAVCRRSQDALSDCRSQLLTWNPTSAIQTRQDSSDFEESWPPTDTLSARWRNSACDCLDILHWSANSKIARSSGWEHPTVLQLHLARLVLLTPSKHLDTIATVGLDTCSKDRLSESSSHILHWAVRDRFKARLSVIHAGALFWHVRRYSTGGMLEPYAVYLSTLVLWAYSNATLASKRRNEQASSDQTHVYREETSSRAMPYATNNDERSTASSAHTPTEIPSPESLELDDELTFIHLDRPLDDEAVQTFVRLGDKITGNLLRVGDISSPGAPRLILLEGIHLLVSSDSGKRATARDSSIFGNRAIQNNHHSQSSDTAEYAVWGVAHSYAASLRRLMETATSATRVAP</sequence>
<feature type="region of interest" description="Disordered" evidence="7">
    <location>
        <begin position="1"/>
        <end position="26"/>
    </location>
</feature>
<dbReference type="PROSITE" id="PS00463">
    <property type="entry name" value="ZN2_CY6_FUNGAL_1"/>
    <property type="match status" value="1"/>
</dbReference>
<feature type="region of interest" description="Disordered" evidence="7">
    <location>
        <begin position="842"/>
        <end position="888"/>
    </location>
</feature>
<dbReference type="SMART" id="SM00355">
    <property type="entry name" value="ZnF_C2H2"/>
    <property type="match status" value="2"/>
</dbReference>
<dbReference type="PROSITE" id="PS00028">
    <property type="entry name" value="ZINC_FINGER_C2H2_1"/>
    <property type="match status" value="2"/>
</dbReference>
<evidence type="ECO:0000256" key="4">
    <source>
        <dbReference type="ARBA" id="ARBA00023163"/>
    </source>
</evidence>
<dbReference type="PROSITE" id="PS50157">
    <property type="entry name" value="ZINC_FINGER_C2H2_2"/>
    <property type="match status" value="2"/>
</dbReference>
<gene>
    <name evidence="10" type="ORF">PGQ11_009626</name>
</gene>
<dbReference type="Pfam" id="PF00096">
    <property type="entry name" value="zf-C2H2"/>
    <property type="match status" value="2"/>
</dbReference>
<dbReference type="PANTHER" id="PTHR47660">
    <property type="entry name" value="TRANSCRIPTION FACTOR WITH C2H2 AND ZN(2)-CYS(6) DNA BINDING DOMAIN (EUROFUNG)-RELATED-RELATED"/>
    <property type="match status" value="1"/>
</dbReference>
<dbReference type="PROSITE" id="PS50048">
    <property type="entry name" value="ZN2_CY6_FUNGAL_2"/>
    <property type="match status" value="1"/>
</dbReference>
<accession>A0ABR2IJG7</accession>
<dbReference type="Gene3D" id="3.30.160.60">
    <property type="entry name" value="Classic Zinc Finger"/>
    <property type="match status" value="2"/>
</dbReference>
<evidence type="ECO:0000259" key="8">
    <source>
        <dbReference type="PROSITE" id="PS50048"/>
    </source>
</evidence>
<evidence type="ECO:0000256" key="1">
    <source>
        <dbReference type="ARBA" id="ARBA00022723"/>
    </source>
</evidence>
<feature type="domain" description="C2H2-type" evidence="9">
    <location>
        <begin position="32"/>
        <end position="60"/>
    </location>
</feature>
<protein>
    <submittedName>
        <fullName evidence="10">Transcription factor zms1</fullName>
    </submittedName>
</protein>
<evidence type="ECO:0000259" key="9">
    <source>
        <dbReference type="PROSITE" id="PS50157"/>
    </source>
</evidence>
<evidence type="ECO:0000313" key="11">
    <source>
        <dbReference type="Proteomes" id="UP001390339"/>
    </source>
</evidence>
<reference evidence="10 11" key="1">
    <citation type="journal article" date="2024" name="IMA Fungus">
        <title>Apiospora arundinis, a panoply of carbohydrate-active enzymes and secondary metabolites.</title>
        <authorList>
            <person name="Sorensen T."/>
            <person name="Petersen C."/>
            <person name="Muurmann A.T."/>
            <person name="Christiansen J.V."/>
            <person name="Brundto M.L."/>
            <person name="Overgaard C.K."/>
            <person name="Boysen A.T."/>
            <person name="Wollenberg R.D."/>
            <person name="Larsen T.O."/>
            <person name="Sorensen J.L."/>
            <person name="Nielsen K.L."/>
            <person name="Sondergaard T.E."/>
        </authorList>
    </citation>
    <scope>NUCLEOTIDE SEQUENCE [LARGE SCALE GENOMIC DNA]</scope>
    <source>
        <strain evidence="10 11">AAU 773</strain>
    </source>
</reference>
<dbReference type="EMBL" id="JAPCWZ010000005">
    <property type="protein sequence ID" value="KAK8863391.1"/>
    <property type="molecule type" value="Genomic_DNA"/>
</dbReference>
<dbReference type="Proteomes" id="UP001390339">
    <property type="component" value="Unassembled WGS sequence"/>
</dbReference>
<feature type="domain" description="Zn(2)-C6 fungal-type" evidence="8">
    <location>
        <begin position="103"/>
        <end position="132"/>
    </location>
</feature>
<evidence type="ECO:0000256" key="5">
    <source>
        <dbReference type="ARBA" id="ARBA00023242"/>
    </source>
</evidence>
<dbReference type="SUPFAM" id="SSF57701">
    <property type="entry name" value="Zn2/Cys6 DNA-binding domain"/>
    <property type="match status" value="1"/>
</dbReference>
<evidence type="ECO:0000256" key="3">
    <source>
        <dbReference type="ARBA" id="ARBA00023015"/>
    </source>
</evidence>
<evidence type="ECO:0000256" key="2">
    <source>
        <dbReference type="ARBA" id="ARBA00022833"/>
    </source>
</evidence>
<keyword evidence="1" id="KW-0479">Metal-binding</keyword>
<dbReference type="CDD" id="cd00067">
    <property type="entry name" value="GAL4"/>
    <property type="match status" value="1"/>
</dbReference>
<comment type="caution">
    <text evidence="10">The sequence shown here is derived from an EMBL/GenBank/DDBJ whole genome shotgun (WGS) entry which is preliminary data.</text>
</comment>
<name>A0ABR2IJG7_9PEZI</name>
<feature type="domain" description="C2H2-type" evidence="9">
    <location>
        <begin position="61"/>
        <end position="89"/>
    </location>
</feature>
<dbReference type="InterPro" id="IPR036864">
    <property type="entry name" value="Zn2-C6_fun-type_DNA-bd_sf"/>
</dbReference>
<dbReference type="SUPFAM" id="SSF57667">
    <property type="entry name" value="beta-beta-alpha zinc fingers"/>
    <property type="match status" value="1"/>
</dbReference>
<keyword evidence="5" id="KW-0539">Nucleus</keyword>